<dbReference type="InterPro" id="IPR011008">
    <property type="entry name" value="Dimeric_a/b-barrel"/>
</dbReference>
<dbReference type="AlphaFoldDB" id="A0A1H4DCL0"/>
<feature type="domain" description="YCII-related" evidence="2">
    <location>
        <begin position="1"/>
        <end position="87"/>
    </location>
</feature>
<sequence>MLFVVRSVDKKGHLPVRLENRPAHVEYLKGFGDRLFAAGALLDENEEMCGSVVIVDLADKGEAETFAAGDPYAQAGLFEQQTIDRWNKVLP</sequence>
<evidence type="ECO:0000313" key="3">
    <source>
        <dbReference type="EMBL" id="SEA70149.1"/>
    </source>
</evidence>
<proteinExistence type="inferred from homology"/>
<dbReference type="EMBL" id="FNQN01000010">
    <property type="protein sequence ID" value="SEA70149.1"/>
    <property type="molecule type" value="Genomic_DNA"/>
</dbReference>
<keyword evidence="4" id="KW-1185">Reference proteome</keyword>
<organism evidence="3 4">
    <name type="scientific">Desulfuromusa kysingii</name>
    <dbReference type="NCBI Taxonomy" id="37625"/>
    <lineage>
        <taxon>Bacteria</taxon>
        <taxon>Pseudomonadati</taxon>
        <taxon>Thermodesulfobacteriota</taxon>
        <taxon>Desulfuromonadia</taxon>
        <taxon>Desulfuromonadales</taxon>
        <taxon>Geopsychrobacteraceae</taxon>
        <taxon>Desulfuromusa</taxon>
    </lineage>
</organism>
<dbReference type="OrthoDB" id="2293521at2"/>
<dbReference type="Pfam" id="PF03795">
    <property type="entry name" value="YCII"/>
    <property type="match status" value="1"/>
</dbReference>
<protein>
    <recommendedName>
        <fullName evidence="2">YCII-related domain-containing protein</fullName>
    </recommendedName>
</protein>
<dbReference type="PANTHER" id="PTHR33606">
    <property type="entry name" value="PROTEIN YCII"/>
    <property type="match status" value="1"/>
</dbReference>
<gene>
    <name evidence="3" type="ORF">SAMN05660420_02874</name>
</gene>
<evidence type="ECO:0000256" key="1">
    <source>
        <dbReference type="ARBA" id="ARBA00007689"/>
    </source>
</evidence>
<dbReference type="Gene3D" id="3.30.70.1060">
    <property type="entry name" value="Dimeric alpha+beta barrel"/>
    <property type="match status" value="1"/>
</dbReference>
<evidence type="ECO:0000259" key="2">
    <source>
        <dbReference type="Pfam" id="PF03795"/>
    </source>
</evidence>
<dbReference type="SUPFAM" id="SSF54909">
    <property type="entry name" value="Dimeric alpha+beta barrel"/>
    <property type="match status" value="1"/>
</dbReference>
<comment type="similarity">
    <text evidence="1">Belongs to the YciI family.</text>
</comment>
<dbReference type="InterPro" id="IPR051807">
    <property type="entry name" value="Sec-metab_biosynth-assoc"/>
</dbReference>
<dbReference type="STRING" id="37625.SAMN05660420_02874"/>
<evidence type="ECO:0000313" key="4">
    <source>
        <dbReference type="Proteomes" id="UP000199409"/>
    </source>
</evidence>
<dbReference type="InterPro" id="IPR005545">
    <property type="entry name" value="YCII"/>
</dbReference>
<dbReference type="Proteomes" id="UP000199409">
    <property type="component" value="Unassembled WGS sequence"/>
</dbReference>
<accession>A0A1H4DCL0</accession>
<dbReference type="RefSeq" id="WP_092350058.1">
    <property type="nucleotide sequence ID" value="NZ_FNQN01000010.1"/>
</dbReference>
<name>A0A1H4DCL0_9BACT</name>
<dbReference type="PANTHER" id="PTHR33606:SF3">
    <property type="entry name" value="PROTEIN YCII"/>
    <property type="match status" value="1"/>
</dbReference>
<reference evidence="3 4" key="1">
    <citation type="submission" date="2016-10" db="EMBL/GenBank/DDBJ databases">
        <authorList>
            <person name="de Groot N.N."/>
        </authorList>
    </citation>
    <scope>NUCLEOTIDE SEQUENCE [LARGE SCALE GENOMIC DNA]</scope>
    <source>
        <strain evidence="3 4">DSM 7343</strain>
    </source>
</reference>